<evidence type="ECO:0000313" key="7">
    <source>
        <dbReference type="EMBL" id="QBZ59946.1"/>
    </source>
</evidence>
<organism evidence="7 8">
    <name type="scientific">Pyricularia oryzae</name>
    <name type="common">Rice blast fungus</name>
    <name type="synonym">Magnaporthe oryzae</name>
    <dbReference type="NCBI Taxonomy" id="318829"/>
    <lineage>
        <taxon>Eukaryota</taxon>
        <taxon>Fungi</taxon>
        <taxon>Dikarya</taxon>
        <taxon>Ascomycota</taxon>
        <taxon>Pezizomycotina</taxon>
        <taxon>Sordariomycetes</taxon>
        <taxon>Sordariomycetidae</taxon>
        <taxon>Magnaporthales</taxon>
        <taxon>Pyriculariaceae</taxon>
        <taxon>Pyricularia</taxon>
    </lineage>
</organism>
<comment type="subcellular location">
    <subcellularLocation>
        <location evidence="1">Secreted</location>
    </subcellularLocation>
</comment>
<feature type="signal peptide" evidence="5">
    <location>
        <begin position="1"/>
        <end position="18"/>
    </location>
</feature>
<protein>
    <recommendedName>
        <fullName evidence="6">AA1-like domain-containing protein</fullName>
    </recommendedName>
</protein>
<evidence type="ECO:0000256" key="4">
    <source>
        <dbReference type="ARBA" id="ARBA00023157"/>
    </source>
</evidence>
<evidence type="ECO:0000256" key="2">
    <source>
        <dbReference type="ARBA" id="ARBA00022525"/>
    </source>
</evidence>
<dbReference type="EMBL" id="CP034206">
    <property type="protein sequence ID" value="QBZ59946.1"/>
    <property type="molecule type" value="Genomic_DNA"/>
</dbReference>
<keyword evidence="2" id="KW-0964">Secreted</keyword>
<gene>
    <name evidence="7" type="ORF">PoMZ_04914</name>
</gene>
<keyword evidence="4" id="KW-1015">Disulfide bond</keyword>
<dbReference type="GO" id="GO:0005576">
    <property type="term" value="C:extracellular region"/>
    <property type="evidence" value="ECO:0007669"/>
    <property type="project" value="UniProtKB-SubCell"/>
</dbReference>
<sequence length="355" mass="40078">MPSTLTLLLTILPLLATSNPLPGRPTGRDPQPRILNDSTSVGCLASSWTPPKWTISDFVYRGSWTYSTPAHQNAWGSVDFNLATEALAPSVSKCSATSSRLTDFFYGDQTYRCDLPTGAIAGGGTGGEATFEFNRAANWLRVNQTWTCHEAEDGWPVTFSVFGFINLTLDCTQDFYQNPNWTMGSGLPYSDRKVECKSANIDKKWNNPSKLAAHIQTPLHTPKGLWERQAEELAALRGDGRFECSYCKEIGVNEDEYHFANLRALFVHVENDTKSSRPEAKHQLEMHKELKGRDGWGEPGWAEHQGDVRKRIVKEARDYRLKRDLRPFDFNYSEHKEIPVGLPRQTDPETFDLSR</sequence>
<reference evidence="7 8" key="1">
    <citation type="journal article" date="2019" name="Mol. Biol. Evol.">
        <title>Blast fungal genomes show frequent chromosomal changes, gene gains and losses, and effector gene turnover.</title>
        <authorList>
            <person name="Gomez Luciano L.B."/>
            <person name="Jason Tsai I."/>
            <person name="Chuma I."/>
            <person name="Tosa Y."/>
            <person name="Chen Y.H."/>
            <person name="Li J.Y."/>
            <person name="Li M.Y."/>
            <person name="Jade Lu M.Y."/>
            <person name="Nakayashiki H."/>
            <person name="Li W.H."/>
        </authorList>
    </citation>
    <scope>NUCLEOTIDE SEQUENCE [LARGE SCALE GENOMIC DNA]</scope>
    <source>
        <strain evidence="7">MZ5-1-6</strain>
    </source>
</reference>
<dbReference type="AlphaFoldDB" id="A0A4P7NDG7"/>
<keyword evidence="3 5" id="KW-0732">Signal</keyword>
<evidence type="ECO:0000256" key="1">
    <source>
        <dbReference type="ARBA" id="ARBA00004613"/>
    </source>
</evidence>
<accession>A0A4P7NDG7</accession>
<evidence type="ECO:0000256" key="3">
    <source>
        <dbReference type="ARBA" id="ARBA00022729"/>
    </source>
</evidence>
<dbReference type="InterPro" id="IPR032382">
    <property type="entry name" value="AltA1"/>
</dbReference>
<proteinExistence type="predicted"/>
<name>A0A4P7NDG7_PYROR</name>
<feature type="domain" description="AA1-like" evidence="6">
    <location>
        <begin position="55"/>
        <end position="196"/>
    </location>
</feature>
<evidence type="ECO:0000256" key="5">
    <source>
        <dbReference type="SAM" id="SignalP"/>
    </source>
</evidence>
<dbReference type="Proteomes" id="UP000294847">
    <property type="component" value="Chromosome 3"/>
</dbReference>
<dbReference type="Pfam" id="PF16541">
    <property type="entry name" value="AltA1"/>
    <property type="match status" value="1"/>
</dbReference>
<evidence type="ECO:0000313" key="8">
    <source>
        <dbReference type="Proteomes" id="UP000294847"/>
    </source>
</evidence>
<evidence type="ECO:0000259" key="6">
    <source>
        <dbReference type="Pfam" id="PF16541"/>
    </source>
</evidence>
<feature type="chain" id="PRO_5020515864" description="AA1-like domain-containing protein" evidence="5">
    <location>
        <begin position="19"/>
        <end position="355"/>
    </location>
</feature>